<dbReference type="Pfam" id="PF00642">
    <property type="entry name" value="zf-CCCH"/>
    <property type="match status" value="1"/>
</dbReference>
<feature type="domain" description="J" evidence="7">
    <location>
        <begin position="389"/>
        <end position="459"/>
    </location>
</feature>
<dbReference type="STRING" id="6210.W6UNJ1"/>
<evidence type="ECO:0000256" key="1">
    <source>
        <dbReference type="ARBA" id="ARBA00022723"/>
    </source>
</evidence>
<keyword evidence="1 4" id="KW-0479">Metal-binding</keyword>
<keyword evidence="12" id="KW-1185">Reference proteome</keyword>
<comment type="similarity">
    <text evidence="5">Belongs to the RPAP2 family.</text>
</comment>
<evidence type="ECO:0000313" key="11">
    <source>
        <dbReference type="EMBL" id="EUB59842.1"/>
    </source>
</evidence>
<dbReference type="InterPro" id="IPR038534">
    <property type="entry name" value="Rtr1/RPAP2_sf"/>
</dbReference>
<dbReference type="PANTHER" id="PTHR12930">
    <property type="entry name" value="ZINC FINGER PROTEIN 183"/>
    <property type="match status" value="1"/>
</dbReference>
<dbReference type="CDD" id="cd16539">
    <property type="entry name" value="RING-HC_RNF113A_B"/>
    <property type="match status" value="1"/>
</dbReference>
<dbReference type="Gene3D" id="1.25.40.820">
    <property type="match status" value="1"/>
</dbReference>
<dbReference type="Gene3D" id="3.30.40.10">
    <property type="entry name" value="Zinc/RING finger domain, C3HC4 (zinc finger)"/>
    <property type="match status" value="1"/>
</dbReference>
<dbReference type="Gene3D" id="4.10.1000.10">
    <property type="entry name" value="Zinc finger, CCCH-type"/>
    <property type="match status" value="1"/>
</dbReference>
<dbReference type="PROSITE" id="PS50103">
    <property type="entry name" value="ZF_C3H1"/>
    <property type="match status" value="1"/>
</dbReference>
<dbReference type="AlphaFoldDB" id="W6UNJ1"/>
<feature type="compositionally biased region" description="Acidic residues" evidence="6">
    <location>
        <begin position="725"/>
        <end position="735"/>
    </location>
</feature>
<dbReference type="SUPFAM" id="SSF90229">
    <property type="entry name" value="CCCH zinc finger"/>
    <property type="match status" value="1"/>
</dbReference>
<dbReference type="RefSeq" id="XP_024351038.1">
    <property type="nucleotide sequence ID" value="XM_024494567.1"/>
</dbReference>
<evidence type="ECO:0000256" key="4">
    <source>
        <dbReference type="PROSITE-ProRule" id="PRU00723"/>
    </source>
</evidence>
<dbReference type="GO" id="GO:0034247">
    <property type="term" value="P:snoRNA splicing"/>
    <property type="evidence" value="ECO:0007669"/>
    <property type="project" value="TreeGrafter"/>
</dbReference>
<dbReference type="InterPro" id="IPR007308">
    <property type="entry name" value="Rtr1/RPAP2_dom"/>
</dbReference>
<evidence type="ECO:0000256" key="3">
    <source>
        <dbReference type="ARBA" id="ARBA00022833"/>
    </source>
</evidence>
<keyword evidence="3 4" id="KW-0862">Zinc</keyword>
<dbReference type="EMBL" id="APAU02000038">
    <property type="protein sequence ID" value="EUB59842.1"/>
    <property type="molecule type" value="Genomic_DNA"/>
</dbReference>
<feature type="region of interest" description="Disordered" evidence="6">
    <location>
        <begin position="310"/>
        <end position="332"/>
    </location>
</feature>
<gene>
    <name evidence="11" type="ORF">EGR_05318</name>
</gene>
<sequence length="985" mass="110727">MSEGGATCVFIKKKRRTATRAKEGPNSSIYMFVDSSSGDDDVRIVRKKERVGSNPLIQQTVYFAGKRKTGLDEESDDDLTSVAFKADYNATQSGPKDQRATATLEIDTETSHDAQALFIKSQEINKEVKSNQDKVYRGINNYAQYLEKKDTVMGNAASGFNRKGPMRAPAHLRATVRWDYQPDICKDYKETGFCSFGDSCKFLHDRSDYKHGWQLEQEFAEGTYGIEGNDDRYEIKSDEDEDDDLHLPLKCIICREDFKDPVVTSCKHFFCSACALKRLKKTTRCYACTEDTKGVFKMARDLLSRIAAIKAKQKHRGQPEEDEDGEHKDHHGDGCCSHSYSITNAHGEHYISSSDLEDESDNDGRKESKTNTVFPTLTRLEGAKPEAEDYYNLLGCEATVDAAKLKAALRAQQLKCHPDKCVGLAAEERAKRRARFEALGRAWCVLGEAESRRRYDAALRQARLQEAASAPLHCTISWADFKASHTNDADNDVHTAIDPSEIYMAPCRCGGEFILEGVAALAQVPYAHCFQCSLVALVSYPPSEESKEADKGPFQASRADFDTTRRRKALCLKNALTIVERFGMNPVSEEMVAIALPWLEREQYDDIPVERIGYGNCGYPLCPKPASATQFKQQYRISVARRRVYEVGDRKYFCSDWCYRASCYLRRQIPTEPAWCRPLPTGPMLGIKFLPPNAPGRPGKTILDALYHLRLNDDIQNESKKDEFSSSEEEGEGGDMSDKEADTGSSSSELDENVDEVENRRVKQSPIPWNETIPQLTSTELTERRNMAESGAKSSPKQITIERRKVREEVKTTPADIVLARLQEWLTKEAVEVLFNKESCTSAIPQSPSPLLYEKKPLPVVMPLVDSVSQRSYRLRLLVESLLPSLKKILFRLEVPLPSVYEKLQNVVAKFNLTSKNLHLRPHEASLTCLCLLHLLGNDDNLYPHDRLVEMVATFDGASDNAEGFLASIAELACKLHEESLNSPS</sequence>
<dbReference type="OrthoDB" id="25761at2759"/>
<dbReference type="PROSITE" id="PS00518">
    <property type="entry name" value="ZF_RING_1"/>
    <property type="match status" value="1"/>
</dbReference>
<feature type="zinc finger region" description="C3H1-type" evidence="4">
    <location>
        <begin position="179"/>
        <end position="207"/>
    </location>
</feature>
<dbReference type="SUPFAM" id="SSF144217">
    <property type="entry name" value="CSL zinc finger"/>
    <property type="match status" value="1"/>
</dbReference>
<dbReference type="PROSITE" id="PS50076">
    <property type="entry name" value="DNAJ_2"/>
    <property type="match status" value="1"/>
</dbReference>
<dbReference type="Gene3D" id="3.10.660.10">
    <property type="entry name" value="DPH Zinc finger"/>
    <property type="match status" value="1"/>
</dbReference>
<dbReference type="Pfam" id="PF00226">
    <property type="entry name" value="DnaJ"/>
    <property type="match status" value="1"/>
</dbReference>
<evidence type="ECO:0000259" key="9">
    <source>
        <dbReference type="PROSITE" id="PS50103"/>
    </source>
</evidence>
<comment type="caution">
    <text evidence="11">The sequence shown here is derived from an EMBL/GenBank/DDBJ whole genome shotgun (WGS) entry which is preliminary data.</text>
</comment>
<accession>W6UNJ1</accession>
<dbReference type="SUPFAM" id="SSF57850">
    <property type="entry name" value="RING/U-box"/>
    <property type="match status" value="1"/>
</dbReference>
<dbReference type="InterPro" id="IPR000571">
    <property type="entry name" value="Znf_CCCH"/>
</dbReference>
<dbReference type="PROSITE" id="PS51479">
    <property type="entry name" value="ZF_RTR1"/>
    <property type="match status" value="1"/>
</dbReference>
<dbReference type="InterPro" id="IPR001841">
    <property type="entry name" value="Znf_RING"/>
</dbReference>
<dbReference type="InterPro" id="IPR017907">
    <property type="entry name" value="Znf_RING_CS"/>
</dbReference>
<dbReference type="GO" id="GO:0005684">
    <property type="term" value="C:U2-type spliceosomal complex"/>
    <property type="evidence" value="ECO:0007669"/>
    <property type="project" value="TreeGrafter"/>
</dbReference>
<evidence type="ECO:0000313" key="12">
    <source>
        <dbReference type="Proteomes" id="UP000019149"/>
    </source>
</evidence>
<feature type="domain" description="C3H1-type" evidence="9">
    <location>
        <begin position="179"/>
        <end position="207"/>
    </location>
</feature>
<proteinExistence type="inferred from homology"/>
<dbReference type="InterPro" id="IPR036869">
    <property type="entry name" value="J_dom_sf"/>
</dbReference>
<dbReference type="InterPro" id="IPR036855">
    <property type="entry name" value="Znf_CCCH_sf"/>
</dbReference>
<dbReference type="KEGG" id="egl:EGR_05318"/>
<name>W6UNJ1_ECHGR</name>
<feature type="domain" description="RING-type" evidence="8">
    <location>
        <begin position="251"/>
        <end position="289"/>
    </location>
</feature>
<dbReference type="Pfam" id="PF13923">
    <property type="entry name" value="zf-C3HC4_2"/>
    <property type="match status" value="1"/>
</dbReference>
<dbReference type="GeneID" id="36341033"/>
<dbReference type="PROSITE" id="PS50089">
    <property type="entry name" value="ZF_RING_2"/>
    <property type="match status" value="1"/>
</dbReference>
<dbReference type="InterPro" id="IPR001623">
    <property type="entry name" value="DnaJ_domain"/>
</dbReference>
<dbReference type="GO" id="GO:0008270">
    <property type="term" value="F:zinc ion binding"/>
    <property type="evidence" value="ECO:0007669"/>
    <property type="project" value="UniProtKB-KW"/>
</dbReference>
<reference evidence="11 12" key="1">
    <citation type="journal article" date="2013" name="Nat. Genet.">
        <title>The genome of the hydatid tapeworm Echinococcus granulosus.</title>
        <authorList>
            <person name="Zheng H."/>
            <person name="Zhang W."/>
            <person name="Zhang L."/>
            <person name="Zhang Z."/>
            <person name="Li J."/>
            <person name="Lu G."/>
            <person name="Zhu Y."/>
            <person name="Wang Y."/>
            <person name="Huang Y."/>
            <person name="Liu J."/>
            <person name="Kang H."/>
            <person name="Chen J."/>
            <person name="Wang L."/>
            <person name="Chen A."/>
            <person name="Yu S."/>
            <person name="Gao Z."/>
            <person name="Jin L."/>
            <person name="Gu W."/>
            <person name="Wang Z."/>
            <person name="Zhao L."/>
            <person name="Shi B."/>
            <person name="Wen H."/>
            <person name="Lin R."/>
            <person name="Jones M.K."/>
            <person name="Brejova B."/>
            <person name="Vinar T."/>
            <person name="Zhao G."/>
            <person name="McManus D.P."/>
            <person name="Chen Z."/>
            <person name="Zhou Y."/>
            <person name="Wang S."/>
        </authorList>
    </citation>
    <scope>NUCLEOTIDE SEQUENCE [LARGE SCALE GENOMIC DNA]</scope>
</reference>
<dbReference type="SMART" id="SM00271">
    <property type="entry name" value="DnaJ"/>
    <property type="match status" value="1"/>
</dbReference>
<feature type="region of interest" description="Disordered" evidence="6">
    <location>
        <begin position="717"/>
        <end position="799"/>
    </location>
</feature>
<dbReference type="Gene3D" id="1.10.287.110">
    <property type="entry name" value="DnaJ domain"/>
    <property type="match status" value="1"/>
</dbReference>
<evidence type="ECO:0000259" key="7">
    <source>
        <dbReference type="PROSITE" id="PS50076"/>
    </source>
</evidence>
<dbReference type="InterPro" id="IPR013083">
    <property type="entry name" value="Znf_RING/FYVE/PHD"/>
</dbReference>
<dbReference type="PANTHER" id="PTHR12930:SF0">
    <property type="entry name" value="RING FINGER PROTEIN 113B"/>
    <property type="match status" value="1"/>
</dbReference>
<dbReference type="SMART" id="SM00184">
    <property type="entry name" value="RING"/>
    <property type="match status" value="1"/>
</dbReference>
<dbReference type="InterPro" id="IPR039971">
    <property type="entry name" value="CWC24-like"/>
</dbReference>
<dbReference type="SUPFAM" id="SSF46565">
    <property type="entry name" value="Chaperone J-domain"/>
    <property type="match status" value="1"/>
</dbReference>
<dbReference type="Proteomes" id="UP000019149">
    <property type="component" value="Unassembled WGS sequence"/>
</dbReference>
<dbReference type="InterPro" id="IPR036671">
    <property type="entry name" value="DPH_MB_sf"/>
</dbReference>
<evidence type="ECO:0000256" key="6">
    <source>
        <dbReference type="SAM" id="MobiDB-lite"/>
    </source>
</evidence>
<dbReference type="Pfam" id="PF04181">
    <property type="entry name" value="RPAP2_Rtr1"/>
    <property type="match status" value="1"/>
</dbReference>
<dbReference type="SMART" id="SM00356">
    <property type="entry name" value="ZnF_C3H1"/>
    <property type="match status" value="1"/>
</dbReference>
<dbReference type="CTD" id="36341033"/>
<keyword evidence="2 4" id="KW-0863">Zinc-finger</keyword>
<feature type="region of interest" description="Disordered" evidence="6">
    <location>
        <begin position="353"/>
        <end position="372"/>
    </location>
</feature>
<evidence type="ECO:0000259" key="10">
    <source>
        <dbReference type="PROSITE" id="PS51479"/>
    </source>
</evidence>
<dbReference type="CDD" id="cd06257">
    <property type="entry name" value="DnaJ"/>
    <property type="match status" value="1"/>
</dbReference>
<evidence type="ECO:0000256" key="5">
    <source>
        <dbReference type="PROSITE-ProRule" id="PRU00812"/>
    </source>
</evidence>
<evidence type="ECO:0000259" key="8">
    <source>
        <dbReference type="PROSITE" id="PS50089"/>
    </source>
</evidence>
<organism evidence="11 12">
    <name type="scientific">Echinococcus granulosus</name>
    <name type="common">Hydatid tapeworm</name>
    <dbReference type="NCBI Taxonomy" id="6210"/>
    <lineage>
        <taxon>Eukaryota</taxon>
        <taxon>Metazoa</taxon>
        <taxon>Spiralia</taxon>
        <taxon>Lophotrochozoa</taxon>
        <taxon>Platyhelminthes</taxon>
        <taxon>Cestoda</taxon>
        <taxon>Eucestoda</taxon>
        <taxon>Cyclophyllidea</taxon>
        <taxon>Taeniidae</taxon>
        <taxon>Echinococcus</taxon>
        <taxon>Echinococcus granulosus group</taxon>
    </lineage>
</organism>
<feature type="domain" description="RTR1-type" evidence="10">
    <location>
        <begin position="594"/>
        <end position="678"/>
    </location>
</feature>
<evidence type="ECO:0000256" key="2">
    <source>
        <dbReference type="ARBA" id="ARBA00022771"/>
    </source>
</evidence>
<protein>
    <submittedName>
        <fullName evidence="11">RING finger protein 113A</fullName>
    </submittedName>
</protein>